<evidence type="ECO:0000313" key="1">
    <source>
        <dbReference type="EMBL" id="OIQ66033.1"/>
    </source>
</evidence>
<reference evidence="1" key="1">
    <citation type="submission" date="2016-10" db="EMBL/GenBank/DDBJ databases">
        <title>Sequence of Gallionella enrichment culture.</title>
        <authorList>
            <person name="Poehlein A."/>
            <person name="Muehling M."/>
            <person name="Daniel R."/>
        </authorList>
    </citation>
    <scope>NUCLEOTIDE SEQUENCE</scope>
</reference>
<organism evidence="1">
    <name type="scientific">mine drainage metagenome</name>
    <dbReference type="NCBI Taxonomy" id="410659"/>
    <lineage>
        <taxon>unclassified sequences</taxon>
        <taxon>metagenomes</taxon>
        <taxon>ecological metagenomes</taxon>
    </lineage>
</organism>
<dbReference type="EMBL" id="MLJW01006882">
    <property type="protein sequence ID" value="OIQ66033.1"/>
    <property type="molecule type" value="Genomic_DNA"/>
</dbReference>
<gene>
    <name evidence="1" type="ORF">GALL_524050</name>
</gene>
<sequence length="93" mass="10444">MNTHAVVTIKALDGHGVFALEPDGQSLRHRNARLVRQRHAGVLDQGQIKGLCVEKFQYPFVVVDGNRRFRFGTTQTATGSYQRPLLLLKFSHA</sequence>
<protein>
    <submittedName>
        <fullName evidence="1">Uncharacterized protein</fullName>
    </submittedName>
</protein>
<proteinExistence type="predicted"/>
<accession>A0A1J5P3A5</accession>
<name>A0A1J5P3A5_9ZZZZ</name>
<comment type="caution">
    <text evidence="1">The sequence shown here is derived from an EMBL/GenBank/DDBJ whole genome shotgun (WGS) entry which is preliminary data.</text>
</comment>
<dbReference type="AlphaFoldDB" id="A0A1J5P3A5"/>